<reference evidence="3" key="1">
    <citation type="submission" date="2022-07" db="EMBL/GenBank/DDBJ databases">
        <title>Genome analysis of Parmales, a sister group of diatoms, reveals the evolutionary specialization of diatoms from phago-mixotrophs to photoautotrophs.</title>
        <authorList>
            <person name="Ban H."/>
            <person name="Sato S."/>
            <person name="Yoshikawa S."/>
            <person name="Kazumasa Y."/>
            <person name="Nakamura Y."/>
            <person name="Ichinomiya M."/>
            <person name="Saitoh K."/>
            <person name="Sato N."/>
            <person name="Blanc-Mathieu R."/>
            <person name="Endo H."/>
            <person name="Kuwata A."/>
            <person name="Ogata H."/>
        </authorList>
    </citation>
    <scope>NUCLEOTIDE SEQUENCE</scope>
</reference>
<dbReference type="Pfam" id="PF07716">
    <property type="entry name" value="bZIP_2"/>
    <property type="match status" value="1"/>
</dbReference>
<feature type="region of interest" description="Disordered" evidence="1">
    <location>
        <begin position="118"/>
        <end position="138"/>
    </location>
</feature>
<feature type="domain" description="BZIP" evidence="2">
    <location>
        <begin position="187"/>
        <end position="219"/>
    </location>
</feature>
<dbReference type="Proteomes" id="UP001165082">
    <property type="component" value="Unassembled WGS sequence"/>
</dbReference>
<dbReference type="OrthoDB" id="10624134at2759"/>
<evidence type="ECO:0000313" key="4">
    <source>
        <dbReference type="Proteomes" id="UP001165082"/>
    </source>
</evidence>
<accession>A0A9W6Z6M0</accession>
<proteinExistence type="predicted"/>
<feature type="region of interest" description="Disordered" evidence="1">
    <location>
        <begin position="255"/>
        <end position="316"/>
    </location>
</feature>
<dbReference type="InterPro" id="IPR004827">
    <property type="entry name" value="bZIP"/>
</dbReference>
<feature type="non-terminal residue" evidence="3">
    <location>
        <position position="488"/>
    </location>
</feature>
<evidence type="ECO:0000259" key="2">
    <source>
        <dbReference type="Pfam" id="PF07716"/>
    </source>
</evidence>
<comment type="caution">
    <text evidence="3">The sequence shown here is derived from an EMBL/GenBank/DDBJ whole genome shotgun (WGS) entry which is preliminary data.</text>
</comment>
<sequence length="488" mass="51631">MEPFSFSDSLEDDFLDLVNNLIDQPLSTASTDTTDTPESKNFHEPLSSPSELELLSTIESRLPSTLPTEEEARYARSARVKKMRERAAGVAARALTGGGLSGGGLSGVVGGDVKGDVKEEVQEEEKKEDGGDGGMGDIPKVVTTTVGGMDAGGRNVYDGTMVIAEMTEEQLTAALDSMPELPKGSSKEEKKHRRLIRNRMAAQLSRERKRMAMEVRETWVHDICIFCQRLGMGEGSDSDLSVSGVVGRSRVVSVSTSASQSNSGSACASVSSGTGSSKGSPSAPGKGRGEAKARTYEVGGGKGERKRTRTARGRGGEGKIRKIAMIAGMGLCAILGVGIITRGDTRTLGNAVVVAPPNNMAGRTEEVAKGNGIQHRKLMLTSRAEPQAADEHKKESAVEEIGPYAWSDVAAPAVVPSTPQIISLTPSPGTAGGRRAYGDEEGWYIDPVENFPGRWKFGGRNTPYTYQSVRQVYPRTGVHGTAAQGAAL</sequence>
<protein>
    <recommendedName>
        <fullName evidence="2">BZIP domain-containing protein</fullName>
    </recommendedName>
</protein>
<gene>
    <name evidence="3" type="ORF">TrRE_jg6940</name>
</gene>
<feature type="compositionally biased region" description="Low complexity" evidence="1">
    <location>
        <begin position="255"/>
        <end position="285"/>
    </location>
</feature>
<keyword evidence="4" id="KW-1185">Reference proteome</keyword>
<organism evidence="3 4">
    <name type="scientific">Triparma retinervis</name>
    <dbReference type="NCBI Taxonomy" id="2557542"/>
    <lineage>
        <taxon>Eukaryota</taxon>
        <taxon>Sar</taxon>
        <taxon>Stramenopiles</taxon>
        <taxon>Ochrophyta</taxon>
        <taxon>Bolidophyceae</taxon>
        <taxon>Parmales</taxon>
        <taxon>Triparmaceae</taxon>
        <taxon>Triparma</taxon>
    </lineage>
</organism>
<dbReference type="GO" id="GO:0003700">
    <property type="term" value="F:DNA-binding transcription factor activity"/>
    <property type="evidence" value="ECO:0007669"/>
    <property type="project" value="InterPro"/>
</dbReference>
<dbReference type="AlphaFoldDB" id="A0A9W6Z6M0"/>
<name>A0A9W6Z6M0_9STRA</name>
<evidence type="ECO:0000256" key="1">
    <source>
        <dbReference type="SAM" id="MobiDB-lite"/>
    </source>
</evidence>
<feature type="region of interest" description="Disordered" evidence="1">
    <location>
        <begin position="26"/>
        <end position="52"/>
    </location>
</feature>
<evidence type="ECO:0000313" key="3">
    <source>
        <dbReference type="EMBL" id="GMH46616.1"/>
    </source>
</evidence>
<feature type="compositionally biased region" description="Polar residues" evidence="1">
    <location>
        <begin position="26"/>
        <end position="36"/>
    </location>
</feature>
<dbReference type="EMBL" id="BRXZ01000528">
    <property type="protein sequence ID" value="GMH46616.1"/>
    <property type="molecule type" value="Genomic_DNA"/>
</dbReference>
<feature type="compositionally biased region" description="Basic and acidic residues" evidence="1">
    <location>
        <begin position="118"/>
        <end position="130"/>
    </location>
</feature>